<evidence type="ECO:0000313" key="1">
    <source>
        <dbReference type="EMBL" id="CAB4150463.1"/>
    </source>
</evidence>
<reference evidence="1" key="1">
    <citation type="submission" date="2020-04" db="EMBL/GenBank/DDBJ databases">
        <authorList>
            <person name="Chiriac C."/>
            <person name="Salcher M."/>
            <person name="Ghai R."/>
            <person name="Kavagutti S V."/>
        </authorList>
    </citation>
    <scope>NUCLEOTIDE SEQUENCE</scope>
</reference>
<accession>A0A6J5MZQ2</accession>
<dbReference type="EMBL" id="LR797279">
    <property type="protein sequence ID" value="CAB4199009.1"/>
    <property type="molecule type" value="Genomic_DNA"/>
</dbReference>
<evidence type="ECO:0000313" key="2">
    <source>
        <dbReference type="EMBL" id="CAB4199009.1"/>
    </source>
</evidence>
<proteinExistence type="predicted"/>
<dbReference type="EMBL" id="LR796545">
    <property type="protein sequence ID" value="CAB4150463.1"/>
    <property type="molecule type" value="Genomic_DNA"/>
</dbReference>
<organism evidence="1">
    <name type="scientific">uncultured Caudovirales phage</name>
    <dbReference type="NCBI Taxonomy" id="2100421"/>
    <lineage>
        <taxon>Viruses</taxon>
        <taxon>Duplodnaviria</taxon>
        <taxon>Heunggongvirae</taxon>
        <taxon>Uroviricota</taxon>
        <taxon>Caudoviricetes</taxon>
        <taxon>Peduoviridae</taxon>
        <taxon>Maltschvirus</taxon>
        <taxon>Maltschvirus maltsch</taxon>
    </lineage>
</organism>
<sequence>MPQTRTYNRSFSGGEISPIMQGRVDDPKYQTGAALVRNFVVLPQGAVENRAGTEFVYETKIQPTVGTSVVRLFPFTFSISQTMVLEVGFGYMRFFTNGARLVMPTAPAAYSAVTTYTRGDMVESGGDYWYCNTATTVGVAPPNAIWYQMPADLTYEIPTPFFFANQQQSMDMNYVQSNDVMTFVSQTVAPQELRRLGPYKWTLTPIVFGSSLPAPGTPTGVGTTGEAFTITLFPAGTAGFDTSTKTTFALGESLYISGCTGTAPFVLADGFYVCDDVRATSPWTHQIKSYDTGIIVTVAAGYTANTGKVQSSTRIPDISNSYVVTAKATTESPASGPVSVVNNLYVNGAYNTINWTAVAGATRYNVYKRQSGLYGYIGSTDGISFIDDNIAPDLGITPPILDPLYASANNYPGAVSYFEQRRLFAGTINQPQQLTFTVSGSESDMSYSIPSKDTDRVSITVAAREANTIRHIVPLNQLILLTSAAEWRVTPINSDAITPSTISVRPQSYVGANTVHPQIVNNSIIYAANRGGHVRELGYSFQSNGYVTGDLSIRSTHLFNDFELTDMTYCKSPYPILWFISSSGKLLGLTYVPEEQIGSWHQHDTDGTFFSLCSVAEGEEDSLYVIVNRNIDGVSKNYIERFATRTVNNPVFGKFADSCLTYNGINDTVTEAKLTTATTYAAGQLLTIITQLGTPFQHPATTDVGDVFVMIDSQGTRYRCTIVSTISTGTATAICDKTIPPAFQNFFTANWEFARKDFAGLGHLEDKTVSILADGAVVPPQKVISGAISIVEAASVVTVGIGYMSELQTLPMALNMEGFGQGKTKNVNTVWLKIVQSSGIFVGSRLNRLTEARLRTNEPYGSPPTLKTAEVEVVILPNWQNGGQIFVQQPYPLPLTVIGMTLEVEIGS</sequence>
<evidence type="ECO:0008006" key="3">
    <source>
        <dbReference type="Google" id="ProtNLM"/>
    </source>
</evidence>
<protein>
    <recommendedName>
        <fullName evidence="3">Ubiquitin-activating enzyme E1, FCCH domain containing protein</fullName>
    </recommendedName>
</protein>
<gene>
    <name evidence="2" type="ORF">UFOVP1332_12</name>
    <name evidence="1" type="ORF">UFOVP565_31</name>
</gene>
<name>A0A6J5MZQ2_9CAUD</name>